<reference evidence="3" key="1">
    <citation type="journal article" date="2014" name="Science">
        <title>Ancient hybridizations among the ancestral genomes of bread wheat.</title>
        <authorList>
            <consortium name="International Wheat Genome Sequencing Consortium,"/>
            <person name="Marcussen T."/>
            <person name="Sandve S.R."/>
            <person name="Heier L."/>
            <person name="Spannagl M."/>
            <person name="Pfeifer M."/>
            <person name="Jakobsen K.S."/>
            <person name="Wulff B.B."/>
            <person name="Steuernagel B."/>
            <person name="Mayer K.F."/>
            <person name="Olsen O.A."/>
        </authorList>
    </citation>
    <scope>NUCLEOTIDE SEQUENCE [LARGE SCALE GENOMIC DNA]</scope>
    <source>
        <strain evidence="3">cv. AL8/78</strain>
    </source>
</reference>
<sequence>MNTALITAGKGAASSAFRHGFLPKARNDCFVQTAEQFRSTNSRVAKLRLASIYIGVRSGRPQPTSTARSWPATGMAKPQRPRRLRRLGSAPQPRRRPHRVFFFGGASSFFQGGGRSAT</sequence>
<accession>A0A453CCY6</accession>
<evidence type="ECO:0000313" key="2">
    <source>
        <dbReference type="EnsemblPlants" id="AET2Gv20808700.1"/>
    </source>
</evidence>
<organism evidence="2 3">
    <name type="scientific">Aegilops tauschii subsp. strangulata</name>
    <name type="common">Goatgrass</name>
    <dbReference type="NCBI Taxonomy" id="200361"/>
    <lineage>
        <taxon>Eukaryota</taxon>
        <taxon>Viridiplantae</taxon>
        <taxon>Streptophyta</taxon>
        <taxon>Embryophyta</taxon>
        <taxon>Tracheophyta</taxon>
        <taxon>Spermatophyta</taxon>
        <taxon>Magnoliopsida</taxon>
        <taxon>Liliopsida</taxon>
        <taxon>Poales</taxon>
        <taxon>Poaceae</taxon>
        <taxon>BOP clade</taxon>
        <taxon>Pooideae</taxon>
        <taxon>Triticodae</taxon>
        <taxon>Triticeae</taxon>
        <taxon>Triticinae</taxon>
        <taxon>Aegilops</taxon>
    </lineage>
</organism>
<reference evidence="2" key="5">
    <citation type="journal article" date="2021" name="G3 (Bethesda)">
        <title>Aegilops tauschii genome assembly Aet v5.0 features greater sequence contiguity and improved annotation.</title>
        <authorList>
            <person name="Wang L."/>
            <person name="Zhu T."/>
            <person name="Rodriguez J.C."/>
            <person name="Deal K.R."/>
            <person name="Dubcovsky J."/>
            <person name="McGuire P.E."/>
            <person name="Lux T."/>
            <person name="Spannagl M."/>
            <person name="Mayer K.F.X."/>
            <person name="Baldrich P."/>
            <person name="Meyers B.C."/>
            <person name="Huo N."/>
            <person name="Gu Y.Q."/>
            <person name="Zhou H."/>
            <person name="Devos K.M."/>
            <person name="Bennetzen J.L."/>
            <person name="Unver T."/>
            <person name="Budak H."/>
            <person name="Gulick P.J."/>
            <person name="Galiba G."/>
            <person name="Kalapos B."/>
            <person name="Nelson D.R."/>
            <person name="Li P."/>
            <person name="You F.M."/>
            <person name="Luo M.C."/>
            <person name="Dvorak J."/>
        </authorList>
    </citation>
    <scope>NUCLEOTIDE SEQUENCE [LARGE SCALE GENOMIC DNA]</scope>
    <source>
        <strain evidence="2">cv. AL8/78</strain>
    </source>
</reference>
<feature type="region of interest" description="Disordered" evidence="1">
    <location>
        <begin position="58"/>
        <end position="100"/>
    </location>
</feature>
<protein>
    <submittedName>
        <fullName evidence="2">Uncharacterized protein</fullName>
    </submittedName>
</protein>
<reference evidence="2" key="4">
    <citation type="submission" date="2019-03" db="UniProtKB">
        <authorList>
            <consortium name="EnsemblPlants"/>
        </authorList>
    </citation>
    <scope>IDENTIFICATION</scope>
</reference>
<dbReference type="Proteomes" id="UP000015105">
    <property type="component" value="Chromosome 2D"/>
</dbReference>
<dbReference type="EnsemblPlants" id="AET2Gv20808700.1">
    <property type="protein sequence ID" value="AET2Gv20808700.1"/>
    <property type="gene ID" value="AET2Gv20808700"/>
</dbReference>
<dbReference type="Gramene" id="AET2Gv20808700.1">
    <property type="protein sequence ID" value="AET2Gv20808700.1"/>
    <property type="gene ID" value="AET2Gv20808700"/>
</dbReference>
<evidence type="ECO:0000313" key="3">
    <source>
        <dbReference type="Proteomes" id="UP000015105"/>
    </source>
</evidence>
<name>A0A453CCY6_AEGTS</name>
<evidence type="ECO:0000256" key="1">
    <source>
        <dbReference type="SAM" id="MobiDB-lite"/>
    </source>
</evidence>
<dbReference type="AlphaFoldDB" id="A0A453CCY6"/>
<keyword evidence="3" id="KW-1185">Reference proteome</keyword>
<reference evidence="2" key="3">
    <citation type="journal article" date="2017" name="Nature">
        <title>Genome sequence of the progenitor of the wheat D genome Aegilops tauschii.</title>
        <authorList>
            <person name="Luo M.C."/>
            <person name="Gu Y.Q."/>
            <person name="Puiu D."/>
            <person name="Wang H."/>
            <person name="Twardziok S.O."/>
            <person name="Deal K.R."/>
            <person name="Huo N."/>
            <person name="Zhu T."/>
            <person name="Wang L."/>
            <person name="Wang Y."/>
            <person name="McGuire P.E."/>
            <person name="Liu S."/>
            <person name="Long H."/>
            <person name="Ramasamy R.K."/>
            <person name="Rodriguez J.C."/>
            <person name="Van S.L."/>
            <person name="Yuan L."/>
            <person name="Wang Z."/>
            <person name="Xia Z."/>
            <person name="Xiao L."/>
            <person name="Anderson O.D."/>
            <person name="Ouyang S."/>
            <person name="Liang Y."/>
            <person name="Zimin A.V."/>
            <person name="Pertea G."/>
            <person name="Qi P."/>
            <person name="Bennetzen J.L."/>
            <person name="Dai X."/>
            <person name="Dawson M.W."/>
            <person name="Muller H.G."/>
            <person name="Kugler K."/>
            <person name="Rivarola-Duarte L."/>
            <person name="Spannagl M."/>
            <person name="Mayer K.F.X."/>
            <person name="Lu F.H."/>
            <person name="Bevan M.W."/>
            <person name="Leroy P."/>
            <person name="Li P."/>
            <person name="You F.M."/>
            <person name="Sun Q."/>
            <person name="Liu Z."/>
            <person name="Lyons E."/>
            <person name="Wicker T."/>
            <person name="Salzberg S.L."/>
            <person name="Devos K.M."/>
            <person name="Dvorak J."/>
        </authorList>
    </citation>
    <scope>NUCLEOTIDE SEQUENCE [LARGE SCALE GENOMIC DNA]</scope>
    <source>
        <strain evidence="2">cv. AL8/78</strain>
    </source>
</reference>
<proteinExistence type="predicted"/>
<reference evidence="3" key="2">
    <citation type="journal article" date="2017" name="Nat. Plants">
        <title>The Aegilops tauschii genome reveals multiple impacts of transposons.</title>
        <authorList>
            <person name="Zhao G."/>
            <person name="Zou C."/>
            <person name="Li K."/>
            <person name="Wang K."/>
            <person name="Li T."/>
            <person name="Gao L."/>
            <person name="Zhang X."/>
            <person name="Wang H."/>
            <person name="Yang Z."/>
            <person name="Liu X."/>
            <person name="Jiang W."/>
            <person name="Mao L."/>
            <person name="Kong X."/>
            <person name="Jiao Y."/>
            <person name="Jia J."/>
        </authorList>
    </citation>
    <scope>NUCLEOTIDE SEQUENCE [LARGE SCALE GENOMIC DNA]</scope>
    <source>
        <strain evidence="3">cv. AL8/78</strain>
    </source>
</reference>